<dbReference type="InterPro" id="IPR002347">
    <property type="entry name" value="SDR_fam"/>
</dbReference>
<protein>
    <submittedName>
        <fullName evidence="4">Short-chain dehydrogenase/reductase SDR</fullName>
    </submittedName>
</protein>
<keyword evidence="5" id="KW-1185">Reference proteome</keyword>
<dbReference type="EMBL" id="MU404353">
    <property type="protein sequence ID" value="KAI1614544.1"/>
    <property type="molecule type" value="Genomic_DNA"/>
</dbReference>
<dbReference type="PRINTS" id="PR00081">
    <property type="entry name" value="GDHRDH"/>
</dbReference>
<dbReference type="PANTHER" id="PTHR42760:SF115">
    <property type="entry name" value="3-OXOACYL-[ACYL-CARRIER-PROTEIN] REDUCTASE FABG"/>
    <property type="match status" value="1"/>
</dbReference>
<dbReference type="SUPFAM" id="SSF51735">
    <property type="entry name" value="NAD(P)-binding Rossmann-fold domains"/>
    <property type="match status" value="1"/>
</dbReference>
<dbReference type="Gene3D" id="3.40.50.720">
    <property type="entry name" value="NAD(P)-binding Rossmann-like Domain"/>
    <property type="match status" value="1"/>
</dbReference>
<evidence type="ECO:0000256" key="1">
    <source>
        <dbReference type="ARBA" id="ARBA00006484"/>
    </source>
</evidence>
<evidence type="ECO:0000256" key="3">
    <source>
        <dbReference type="ARBA" id="ARBA00023002"/>
    </source>
</evidence>
<accession>A0AAN6IGI2</accession>
<comment type="caution">
    <text evidence="4">The sequence shown here is derived from an EMBL/GenBank/DDBJ whole genome shotgun (WGS) entry which is preliminary data.</text>
</comment>
<sequence>MFPTARLWAQNWVKIAPRVITALHIVYLCHLSSILVATTRSACILISAFGKSIIDQLQNLQLLPAGVKCIAPKMERFVAETDAYRTRSVHDLITLKGKTAVITGGGRGLGLAIARGCAELGANIAVLDVLEHSDDVTKLEEGTGIKTKYYRVDVTQKKSLESTFEDIKNHFGSIDCLVTAAGVGTGGPFVDNSMDQINRIISINVTGTILCSQLAVQQMLKQGTGGAIVTISSIGGHGGIVGQKNAVYCASKGAILGFTKSLAVELAESGIRVNSISPGFFLTKMTPGYQAQDVALLEAFEKPIPMKRFADRSEIKSIAAFLLTEASSYITGEDIAVDGGILAA</sequence>
<dbReference type="FunFam" id="3.40.50.720:FF:000084">
    <property type="entry name" value="Short-chain dehydrogenase reductase"/>
    <property type="match status" value="1"/>
</dbReference>
<evidence type="ECO:0000313" key="4">
    <source>
        <dbReference type="EMBL" id="KAI1614544.1"/>
    </source>
</evidence>
<dbReference type="PRINTS" id="PR00080">
    <property type="entry name" value="SDRFAMILY"/>
</dbReference>
<dbReference type="AlphaFoldDB" id="A0AAN6IGI2"/>
<dbReference type="InterPro" id="IPR036291">
    <property type="entry name" value="NAD(P)-bd_dom_sf"/>
</dbReference>
<dbReference type="PANTHER" id="PTHR42760">
    <property type="entry name" value="SHORT-CHAIN DEHYDROGENASES/REDUCTASES FAMILY MEMBER"/>
    <property type="match status" value="1"/>
</dbReference>
<dbReference type="GO" id="GO:0016616">
    <property type="term" value="F:oxidoreductase activity, acting on the CH-OH group of donors, NAD or NADP as acceptor"/>
    <property type="evidence" value="ECO:0007669"/>
    <property type="project" value="TreeGrafter"/>
</dbReference>
<evidence type="ECO:0000313" key="5">
    <source>
        <dbReference type="Proteomes" id="UP001203852"/>
    </source>
</evidence>
<organism evidence="4 5">
    <name type="scientific">Exophiala viscosa</name>
    <dbReference type="NCBI Taxonomy" id="2486360"/>
    <lineage>
        <taxon>Eukaryota</taxon>
        <taxon>Fungi</taxon>
        <taxon>Dikarya</taxon>
        <taxon>Ascomycota</taxon>
        <taxon>Pezizomycotina</taxon>
        <taxon>Eurotiomycetes</taxon>
        <taxon>Chaetothyriomycetidae</taxon>
        <taxon>Chaetothyriales</taxon>
        <taxon>Herpotrichiellaceae</taxon>
        <taxon>Exophiala</taxon>
    </lineage>
</organism>
<proteinExistence type="inferred from homology"/>
<reference evidence="4" key="1">
    <citation type="journal article" date="2022" name="bioRxiv">
        <title>Deciphering the potential niche of two novel black yeast fungi from a biological soil crust based on their genomes, phenotypes, and melanin regulation.</title>
        <authorList>
            <consortium name="DOE Joint Genome Institute"/>
            <person name="Carr E.C."/>
            <person name="Barton Q."/>
            <person name="Grambo S."/>
            <person name="Sullivan M."/>
            <person name="Renfro C.M."/>
            <person name="Kuo A."/>
            <person name="Pangilinan J."/>
            <person name="Lipzen A."/>
            <person name="Keymanesh K."/>
            <person name="Savage E."/>
            <person name="Barry K."/>
            <person name="Grigoriev I.V."/>
            <person name="Riekhof W.R."/>
            <person name="Harris S.S."/>
        </authorList>
    </citation>
    <scope>NUCLEOTIDE SEQUENCE</scope>
    <source>
        <strain evidence="4">JF 03-4F</strain>
    </source>
</reference>
<dbReference type="Pfam" id="PF13561">
    <property type="entry name" value="adh_short_C2"/>
    <property type="match status" value="1"/>
</dbReference>
<gene>
    <name evidence="4" type="ORF">EDD36DRAFT_436326</name>
</gene>
<keyword evidence="2" id="KW-0521">NADP</keyword>
<evidence type="ECO:0000256" key="2">
    <source>
        <dbReference type="ARBA" id="ARBA00022857"/>
    </source>
</evidence>
<comment type="similarity">
    <text evidence="1">Belongs to the short-chain dehydrogenases/reductases (SDR) family.</text>
</comment>
<keyword evidence="3" id="KW-0560">Oxidoreductase</keyword>
<name>A0AAN6IGI2_9EURO</name>
<dbReference type="Proteomes" id="UP001203852">
    <property type="component" value="Unassembled WGS sequence"/>
</dbReference>